<evidence type="ECO:0000256" key="2">
    <source>
        <dbReference type="SAM" id="SignalP"/>
    </source>
</evidence>
<comment type="caution">
    <text evidence="3">The sequence shown here is derived from an EMBL/GenBank/DDBJ whole genome shotgun (WGS) entry which is preliminary data.</text>
</comment>
<keyword evidence="4" id="KW-1185">Reference proteome</keyword>
<gene>
    <name evidence="3" type="ORF">ABT57_05000</name>
</gene>
<feature type="repeat" description="TPR" evidence="1">
    <location>
        <begin position="206"/>
        <end position="239"/>
    </location>
</feature>
<proteinExistence type="predicted"/>
<dbReference type="STRING" id="320778.ABT57_05000"/>
<evidence type="ECO:0000313" key="3">
    <source>
        <dbReference type="EMBL" id="KLV10805.1"/>
    </source>
</evidence>
<keyword evidence="1" id="KW-0802">TPR repeat</keyword>
<organism evidence="3 4">
    <name type="scientific">Photobacterium ganghwense</name>
    <dbReference type="NCBI Taxonomy" id="320778"/>
    <lineage>
        <taxon>Bacteria</taxon>
        <taxon>Pseudomonadati</taxon>
        <taxon>Pseudomonadota</taxon>
        <taxon>Gammaproteobacteria</taxon>
        <taxon>Vibrionales</taxon>
        <taxon>Vibrionaceae</taxon>
        <taxon>Photobacterium</taxon>
    </lineage>
</organism>
<name>A0A0J1HGS2_9GAMM</name>
<keyword evidence="3" id="KW-0449">Lipoprotein</keyword>
<protein>
    <submittedName>
        <fullName evidence="3">Lipoprotein</fullName>
    </submittedName>
</protein>
<evidence type="ECO:0000313" key="4">
    <source>
        <dbReference type="Proteomes" id="UP000035909"/>
    </source>
</evidence>
<dbReference type="PROSITE" id="PS51257">
    <property type="entry name" value="PROKAR_LIPOPROTEIN"/>
    <property type="match status" value="1"/>
</dbReference>
<dbReference type="InterPro" id="IPR019734">
    <property type="entry name" value="TPR_rpt"/>
</dbReference>
<evidence type="ECO:0000256" key="1">
    <source>
        <dbReference type="PROSITE-ProRule" id="PRU00339"/>
    </source>
</evidence>
<dbReference type="Gene3D" id="1.25.40.10">
    <property type="entry name" value="Tetratricopeptide repeat domain"/>
    <property type="match status" value="1"/>
</dbReference>
<dbReference type="RefSeq" id="WP_047884104.1">
    <property type="nucleotide sequence ID" value="NZ_LDOU01000005.1"/>
</dbReference>
<feature type="chain" id="PRO_5005252874" evidence="2">
    <location>
        <begin position="19"/>
        <end position="462"/>
    </location>
</feature>
<keyword evidence="2" id="KW-0732">Signal</keyword>
<dbReference type="EMBL" id="LDOU01000005">
    <property type="protein sequence ID" value="KLV10805.1"/>
    <property type="molecule type" value="Genomic_DNA"/>
</dbReference>
<dbReference type="OrthoDB" id="9769023at2"/>
<dbReference type="AlphaFoldDB" id="A0A0J1HGS2"/>
<dbReference type="PROSITE" id="PS50005">
    <property type="entry name" value="TPR"/>
    <property type="match status" value="1"/>
</dbReference>
<dbReference type="Proteomes" id="UP000035909">
    <property type="component" value="Unassembled WGS sequence"/>
</dbReference>
<accession>A0A0J1HGS2</accession>
<feature type="signal peptide" evidence="2">
    <location>
        <begin position="1"/>
        <end position="18"/>
    </location>
</feature>
<dbReference type="InterPro" id="IPR011990">
    <property type="entry name" value="TPR-like_helical_dom_sf"/>
</dbReference>
<reference evidence="3 4" key="1">
    <citation type="submission" date="2015-05" db="EMBL/GenBank/DDBJ databases">
        <title>Photobacterium galathea sp. nov.</title>
        <authorList>
            <person name="Machado H."/>
            <person name="Gram L."/>
        </authorList>
    </citation>
    <scope>NUCLEOTIDE SEQUENCE [LARGE SCALE GENOMIC DNA]</scope>
    <source>
        <strain evidence="3 4">DSM 22954</strain>
    </source>
</reference>
<sequence length="462" mass="50605">MIKHAVAAVLSIGLTACANLSTHNLFSHYSAANSDARQAVQAGRYQQALEKLPEAPAGEILDGMERGRIGFLAGSYPQSFSALKVADQAVEAQQQQAVIQVSEGLNQAGALLTNDNMITYKPADYELGFLHLYLALSYIQQRDLNGALVEVRRANMVQESARKQREAELESAASAARKEGLDKQNLGAVLARYPDVGDALGNVQNGYLFYLSGVLYEAEGDLNNAYIDYKRALAVVPDNRYVAHTVLRLATRLSMIDDRRSLEARYGRYQPSAKGSGRVVVFDEQGVVAARDGWRLPLWLRDSRGQSAIYNLALPYYRSNASPVLSPLMLNNRPVSGSTLTDVNRMAKYNLQEQLPVMVVRQALRVVAKNEVRKVSAQSGDDVGNLLANIFNTLTEQPDTRSWQSLPASVSVAQQDLPAGDYTLAWNGQQIDVGVKPGRTTMVWVSRQGNTLTGWSVLLGES</sequence>
<dbReference type="PATRIC" id="fig|320778.3.peg.1079"/>
<dbReference type="SUPFAM" id="SSF48452">
    <property type="entry name" value="TPR-like"/>
    <property type="match status" value="1"/>
</dbReference>